<proteinExistence type="predicted"/>
<feature type="compositionally biased region" description="Basic and acidic residues" evidence="1">
    <location>
        <begin position="221"/>
        <end position="235"/>
    </location>
</feature>
<dbReference type="AlphaFoldDB" id="A0A8B6MBI2"/>
<keyword evidence="4" id="KW-1185">Reference proteome</keyword>
<organism evidence="3 4">
    <name type="scientific">Methylocella tundrae</name>
    <dbReference type="NCBI Taxonomy" id="227605"/>
    <lineage>
        <taxon>Bacteria</taxon>
        <taxon>Pseudomonadati</taxon>
        <taxon>Pseudomonadota</taxon>
        <taxon>Alphaproteobacteria</taxon>
        <taxon>Hyphomicrobiales</taxon>
        <taxon>Beijerinckiaceae</taxon>
        <taxon>Methylocella</taxon>
    </lineage>
</organism>
<dbReference type="RefSeq" id="WP_174513234.1">
    <property type="nucleotide sequence ID" value="NZ_CABFMQ020000098.1"/>
</dbReference>
<evidence type="ECO:0000313" key="3">
    <source>
        <dbReference type="EMBL" id="VTZ51416.1"/>
    </source>
</evidence>
<dbReference type="EMBL" id="CABFMQ020000098">
    <property type="protein sequence ID" value="VTZ51416.1"/>
    <property type="molecule type" value="Genomic_DNA"/>
</dbReference>
<feature type="compositionally biased region" description="Basic and acidic residues" evidence="1">
    <location>
        <begin position="167"/>
        <end position="213"/>
    </location>
</feature>
<feature type="chain" id="PRO_5032865185" evidence="2">
    <location>
        <begin position="32"/>
        <end position="376"/>
    </location>
</feature>
<dbReference type="Gene3D" id="3.30.1150.10">
    <property type="match status" value="1"/>
</dbReference>
<protein>
    <submittedName>
        <fullName evidence="3">TolA protein</fullName>
    </submittedName>
</protein>
<reference evidence="3 4" key="1">
    <citation type="submission" date="2019-05" db="EMBL/GenBank/DDBJ databases">
        <authorList>
            <person name="Farhan Ul Haque M."/>
        </authorList>
    </citation>
    <scope>NUCLEOTIDE SEQUENCE [LARGE SCALE GENOMIC DNA]</scope>
    <source>
        <strain evidence="3">2</strain>
    </source>
</reference>
<feature type="compositionally biased region" description="Basic and acidic residues" evidence="1">
    <location>
        <begin position="57"/>
        <end position="78"/>
    </location>
</feature>
<keyword evidence="2" id="KW-0732">Signal</keyword>
<feature type="compositionally biased region" description="Basic and acidic residues" evidence="1">
    <location>
        <begin position="99"/>
        <end position="137"/>
    </location>
</feature>
<sequence>MSLRDNPGAAVSGGMHALLLAAALLSFSHTAKFEDAQESVPVDMVSDQEFNQIMKGEKTAAKREKPQQKVEKLAEVAEAKPQSTLPDAKVDIPAPPTRAKLEDDPGRDDAKSAPKPPERPVQDNAKAEPKPELKPEVQKPVVAAAPPPAPPSAESPDAVEPKPVARPKAEPKKVTATEPKPKPAEPPKKAEPKFKPDELAKLLEQEKPQKDQPPKPAAKPKSGEEAADPADKFDASDISRFLNKEAPQKKASTGHELQQVASLGAATASASKMSPSLWAQLDGLLQDQYRHCWNYVGVASEQKYVPEIHVQYGQDGAVMGQPELLNPPSDPNMRSLAESALRAVRRCNPLRIPAQYQPYYDQWKGRVVRFDPEDML</sequence>
<feature type="region of interest" description="Disordered" evidence="1">
    <location>
        <begin position="57"/>
        <end position="235"/>
    </location>
</feature>
<evidence type="ECO:0000313" key="4">
    <source>
        <dbReference type="Proteomes" id="UP000485880"/>
    </source>
</evidence>
<dbReference type="Proteomes" id="UP000485880">
    <property type="component" value="Unassembled WGS sequence"/>
</dbReference>
<name>A0A8B6MBI2_METTU</name>
<evidence type="ECO:0000256" key="2">
    <source>
        <dbReference type="SAM" id="SignalP"/>
    </source>
</evidence>
<accession>A0A8B6MBI2</accession>
<evidence type="ECO:0000256" key="1">
    <source>
        <dbReference type="SAM" id="MobiDB-lite"/>
    </source>
</evidence>
<gene>
    <name evidence="3" type="ORF">MPC4_40013</name>
</gene>
<comment type="caution">
    <text evidence="3">The sequence shown here is derived from an EMBL/GenBank/DDBJ whole genome shotgun (WGS) entry which is preliminary data.</text>
</comment>
<feature type="signal peptide" evidence="2">
    <location>
        <begin position="1"/>
        <end position="31"/>
    </location>
</feature>